<organism evidence="1 2">
    <name type="scientific">Rossellomorea vietnamensis</name>
    <dbReference type="NCBI Taxonomy" id="218284"/>
    <lineage>
        <taxon>Bacteria</taxon>
        <taxon>Bacillati</taxon>
        <taxon>Bacillota</taxon>
        <taxon>Bacilli</taxon>
        <taxon>Bacillales</taxon>
        <taxon>Bacillaceae</taxon>
        <taxon>Rossellomorea</taxon>
    </lineage>
</organism>
<dbReference type="OrthoDB" id="2925795at2"/>
<dbReference type="Proteomes" id="UP000050398">
    <property type="component" value="Unassembled WGS sequence"/>
</dbReference>
<protein>
    <submittedName>
        <fullName evidence="1">Uncharacterized protein</fullName>
    </submittedName>
</protein>
<reference evidence="1 2" key="1">
    <citation type="submission" date="2015-08" db="EMBL/GenBank/DDBJ databases">
        <title>Draft Genome Sequence of Bacillus vietnamensis UCD-SED5.</title>
        <authorList>
            <person name="Lee R.D."/>
            <person name="Jospin G."/>
            <person name="Lang J.M."/>
            <person name="Coil D.A."/>
            <person name="Eisen J.A."/>
        </authorList>
    </citation>
    <scope>NUCLEOTIDE SEQUENCE [LARGE SCALE GENOMIC DNA]</scope>
    <source>
        <strain evidence="1 2">UCD-SED5</strain>
    </source>
</reference>
<evidence type="ECO:0000313" key="1">
    <source>
        <dbReference type="EMBL" id="KPL60109.1"/>
    </source>
</evidence>
<evidence type="ECO:0000313" key="2">
    <source>
        <dbReference type="Proteomes" id="UP000050398"/>
    </source>
</evidence>
<dbReference type="EMBL" id="LIXZ01000005">
    <property type="protein sequence ID" value="KPL60109.1"/>
    <property type="molecule type" value="Genomic_DNA"/>
</dbReference>
<comment type="caution">
    <text evidence="1">The sequence shown here is derived from an EMBL/GenBank/DDBJ whole genome shotgun (WGS) entry which is preliminary data.</text>
</comment>
<gene>
    <name evidence="1" type="ORF">AM506_08595</name>
</gene>
<name>A0A0P6W3R8_9BACI</name>
<dbReference type="PATRIC" id="fig|218284.4.peg.3350"/>
<sequence>MKDQEFIDIELGEGESLAALLQTIVTQKREELGTHAVYVQEIVSTYDNHFTIIIDINRSTY</sequence>
<dbReference type="AlphaFoldDB" id="A0A0P6W3R8"/>
<accession>A0A0P6W3R8</accession>
<dbReference type="RefSeq" id="WP_060672079.1">
    <property type="nucleotide sequence ID" value="NZ_LIXZ01000005.1"/>
</dbReference>
<proteinExistence type="predicted"/>